<dbReference type="EMBL" id="CP045929">
    <property type="protein sequence ID" value="QGK70565.1"/>
    <property type="molecule type" value="Genomic_DNA"/>
</dbReference>
<dbReference type="PANTHER" id="PTHR12147">
    <property type="entry name" value="METALLOPEPTIDASE M28 FAMILY MEMBER"/>
    <property type="match status" value="1"/>
</dbReference>
<organism evidence="9 10">
    <name type="scientific">Allosaccharopolyspora coralli</name>
    <dbReference type="NCBI Taxonomy" id="2665642"/>
    <lineage>
        <taxon>Bacteria</taxon>
        <taxon>Bacillati</taxon>
        <taxon>Actinomycetota</taxon>
        <taxon>Actinomycetes</taxon>
        <taxon>Pseudonocardiales</taxon>
        <taxon>Pseudonocardiaceae</taxon>
        <taxon>Allosaccharopolyspora</taxon>
    </lineage>
</organism>
<evidence type="ECO:0000256" key="6">
    <source>
        <dbReference type="ARBA" id="ARBA00022833"/>
    </source>
</evidence>
<feature type="domain" description="Peptidase M28" evidence="8">
    <location>
        <begin position="95"/>
        <end position="313"/>
    </location>
</feature>
<sequence length="326" mass="33981">MRTRTLLAGAATVVVATGMAVPAAVVAAPSPDYSAPAAMTHLQELDRIAAENGGNRAVGTPGYEAALDYVQQQLDQAGFVTTRQEFTYGGTTTWNLLAETEGGNADNTVVVGAHLDGVESGHGINDNGSGSAAVLNSALQYAESGAEPANKLRFAFWGAEEVGLVGSTHYVDTLSQQERDQIAMYLNYDMVGSNNAGYFTYDGDDSDGVGAGPGPDGSAEIEQALNDALSGAGVEPDGTDFDGRSDYGPFIEVGIPSGGIFTGAEGRMTQEQAQKWNGRAGEPYDACYHQACDDLDNLNNEAFEKNSQVISSTVADFAAQLPIPQS</sequence>
<dbReference type="InterPro" id="IPR041756">
    <property type="entry name" value="M28_SGAP-like"/>
</dbReference>
<dbReference type="Gene3D" id="3.40.630.10">
    <property type="entry name" value="Zn peptidases"/>
    <property type="match status" value="1"/>
</dbReference>
<dbReference type="AlphaFoldDB" id="A0A5Q3QGA3"/>
<accession>A0A5Q3QGA3</accession>
<evidence type="ECO:0000256" key="2">
    <source>
        <dbReference type="ARBA" id="ARBA00022670"/>
    </source>
</evidence>
<keyword evidence="10" id="KW-1185">Reference proteome</keyword>
<feature type="chain" id="PRO_5024299375" evidence="7">
    <location>
        <begin position="28"/>
        <end position="326"/>
    </location>
</feature>
<gene>
    <name evidence="9" type="ORF">GIY23_14480</name>
</gene>
<dbReference type="PANTHER" id="PTHR12147:SF26">
    <property type="entry name" value="PEPTIDASE M28 DOMAIN-CONTAINING PROTEIN"/>
    <property type="match status" value="1"/>
</dbReference>
<keyword evidence="6" id="KW-0862">Zinc</keyword>
<dbReference type="Proteomes" id="UP000371041">
    <property type="component" value="Chromosome"/>
</dbReference>
<evidence type="ECO:0000256" key="4">
    <source>
        <dbReference type="ARBA" id="ARBA00022729"/>
    </source>
</evidence>
<protein>
    <submittedName>
        <fullName evidence="9">M20/M25/M40 family metallo-hydrolase</fullName>
    </submittedName>
</protein>
<dbReference type="GO" id="GO:0004177">
    <property type="term" value="F:aminopeptidase activity"/>
    <property type="evidence" value="ECO:0007669"/>
    <property type="project" value="InterPro"/>
</dbReference>
<evidence type="ECO:0000256" key="1">
    <source>
        <dbReference type="ARBA" id="ARBA00005957"/>
    </source>
</evidence>
<keyword evidence="3" id="KW-0479">Metal-binding</keyword>
<dbReference type="KEGG" id="sace:GIY23_14480"/>
<feature type="signal peptide" evidence="7">
    <location>
        <begin position="1"/>
        <end position="27"/>
    </location>
</feature>
<dbReference type="InterPro" id="IPR007484">
    <property type="entry name" value="Peptidase_M28"/>
</dbReference>
<evidence type="ECO:0000256" key="7">
    <source>
        <dbReference type="SAM" id="SignalP"/>
    </source>
</evidence>
<dbReference type="InterPro" id="IPR045175">
    <property type="entry name" value="M28_fam"/>
</dbReference>
<dbReference type="GO" id="GO:0006508">
    <property type="term" value="P:proteolysis"/>
    <property type="evidence" value="ECO:0007669"/>
    <property type="project" value="UniProtKB-KW"/>
</dbReference>
<dbReference type="GO" id="GO:0008235">
    <property type="term" value="F:metalloexopeptidase activity"/>
    <property type="evidence" value="ECO:0007669"/>
    <property type="project" value="InterPro"/>
</dbReference>
<evidence type="ECO:0000259" key="8">
    <source>
        <dbReference type="Pfam" id="PF04389"/>
    </source>
</evidence>
<proteinExistence type="inferred from homology"/>
<evidence type="ECO:0000313" key="9">
    <source>
        <dbReference type="EMBL" id="QGK70565.1"/>
    </source>
</evidence>
<dbReference type="GO" id="GO:0046872">
    <property type="term" value="F:metal ion binding"/>
    <property type="evidence" value="ECO:0007669"/>
    <property type="project" value="UniProtKB-KW"/>
</dbReference>
<keyword evidence="5 9" id="KW-0378">Hydrolase</keyword>
<reference evidence="10" key="1">
    <citation type="submission" date="2019-11" db="EMBL/GenBank/DDBJ databases">
        <title>The complete genome sequence of Saccharopolyspora sp. E2A.</title>
        <authorList>
            <person name="Zhang G."/>
        </authorList>
    </citation>
    <scope>NUCLEOTIDE SEQUENCE [LARGE SCALE GENOMIC DNA]</scope>
    <source>
        <strain evidence="10">E2A</strain>
    </source>
</reference>
<dbReference type="RefSeq" id="WP_154077147.1">
    <property type="nucleotide sequence ID" value="NZ_CP045929.1"/>
</dbReference>
<dbReference type="SUPFAM" id="SSF53187">
    <property type="entry name" value="Zn-dependent exopeptidases"/>
    <property type="match status" value="1"/>
</dbReference>
<keyword evidence="4 7" id="KW-0732">Signal</keyword>
<dbReference type="CDD" id="cd03876">
    <property type="entry name" value="M28_SGAP_like"/>
    <property type="match status" value="1"/>
</dbReference>
<keyword evidence="2" id="KW-0645">Protease</keyword>
<dbReference type="Pfam" id="PF04389">
    <property type="entry name" value="Peptidase_M28"/>
    <property type="match status" value="1"/>
</dbReference>
<comment type="similarity">
    <text evidence="1">Belongs to the peptidase M28 family. M28A subfamily.</text>
</comment>
<name>A0A5Q3QGA3_9PSEU</name>
<evidence type="ECO:0000313" key="10">
    <source>
        <dbReference type="Proteomes" id="UP000371041"/>
    </source>
</evidence>
<evidence type="ECO:0000256" key="3">
    <source>
        <dbReference type="ARBA" id="ARBA00022723"/>
    </source>
</evidence>
<evidence type="ECO:0000256" key="5">
    <source>
        <dbReference type="ARBA" id="ARBA00022801"/>
    </source>
</evidence>